<comment type="subcellular location">
    <subcellularLocation>
        <location evidence="1">Cell outer membrane</location>
    </subcellularLocation>
</comment>
<feature type="coiled-coil region" evidence="8">
    <location>
        <begin position="384"/>
        <end position="411"/>
    </location>
</feature>
<dbReference type="EMBL" id="JBHSPH010000001">
    <property type="protein sequence ID" value="MFC5860978.1"/>
    <property type="molecule type" value="Genomic_DNA"/>
</dbReference>
<sequence length="499" mass="53943">MHETGLTLRRKAVFVAGICAAGLSGVGLLASVAAMAQNANLPSNPNPNPSSLSSPYYGSVTLKPATDEVLKLSLDDAVQRGLGTNLGLREAEMSEKNLHGEENEALQYFLPTITVTGNTGYNEYNLVALGFSSGVVKKFSSLIPASGTTTFSTITKADVTQGQINYTQTLFSGPVIDGYRAVRAAEKSAYYAKMSARGEVVQRVATAYLAIIADQADVANAKALLDADKVLADQAHDKHVAGVAANLDELRARVQYQQQEQTVIAAQNRLEKAEILLKREIGITPGQKIELTDPNPYCDLATRSIDDLKTEAYTNRQDYQNTQYEQKEARMELGATKQERLPTLKFNGNYGVTDVTGAGAHGTLLAMGTLSFPIFREASLRGDSTAARAQLDQVNQQLDELRGRIDQQVRSSVLDVNAAHELVAVAQSNVDLAKQSLSDETDRFRSGVDDTLPLVQAQATLQSAQSNLVQSLYQYNVAKLGLARSTGVLELQYRSYLGK</sequence>
<evidence type="ECO:0000256" key="1">
    <source>
        <dbReference type="ARBA" id="ARBA00004442"/>
    </source>
</evidence>
<evidence type="ECO:0000256" key="4">
    <source>
        <dbReference type="ARBA" id="ARBA00022452"/>
    </source>
</evidence>
<feature type="transmembrane region" description="Helical" evidence="9">
    <location>
        <begin position="12"/>
        <end position="36"/>
    </location>
</feature>
<reference evidence="11" key="1">
    <citation type="journal article" date="2019" name="Int. J. Syst. Evol. Microbiol.">
        <title>The Global Catalogue of Microorganisms (GCM) 10K type strain sequencing project: providing services to taxonomists for standard genome sequencing and annotation.</title>
        <authorList>
            <consortium name="The Broad Institute Genomics Platform"/>
            <consortium name="The Broad Institute Genome Sequencing Center for Infectious Disease"/>
            <person name="Wu L."/>
            <person name="Ma J."/>
        </authorList>
    </citation>
    <scope>NUCLEOTIDE SEQUENCE [LARGE SCALE GENOMIC DNA]</scope>
    <source>
        <strain evidence="11">JCM 4087</strain>
    </source>
</reference>
<dbReference type="PANTHER" id="PTHR30026">
    <property type="entry name" value="OUTER MEMBRANE PROTEIN TOLC"/>
    <property type="match status" value="1"/>
</dbReference>
<accession>A0ABW1EC59</accession>
<evidence type="ECO:0000313" key="10">
    <source>
        <dbReference type="EMBL" id="MFC5860978.1"/>
    </source>
</evidence>
<evidence type="ECO:0000256" key="7">
    <source>
        <dbReference type="ARBA" id="ARBA00023237"/>
    </source>
</evidence>
<keyword evidence="5 9" id="KW-0812">Transmembrane</keyword>
<dbReference type="Gene3D" id="1.20.1600.10">
    <property type="entry name" value="Outer membrane efflux proteins (OEP)"/>
    <property type="match status" value="1"/>
</dbReference>
<evidence type="ECO:0000256" key="9">
    <source>
        <dbReference type="SAM" id="Phobius"/>
    </source>
</evidence>
<keyword evidence="8" id="KW-0175">Coiled coil</keyword>
<dbReference type="Pfam" id="PF02321">
    <property type="entry name" value="OEP"/>
    <property type="match status" value="2"/>
</dbReference>
<keyword evidence="7" id="KW-0998">Cell outer membrane</keyword>
<keyword evidence="3" id="KW-0813">Transport</keyword>
<dbReference type="InterPro" id="IPR003423">
    <property type="entry name" value="OMP_efflux"/>
</dbReference>
<keyword evidence="6 9" id="KW-0472">Membrane</keyword>
<evidence type="ECO:0000256" key="8">
    <source>
        <dbReference type="SAM" id="Coils"/>
    </source>
</evidence>
<comment type="similarity">
    <text evidence="2">Belongs to the outer membrane factor (OMF) (TC 1.B.17) family.</text>
</comment>
<evidence type="ECO:0000256" key="3">
    <source>
        <dbReference type="ARBA" id="ARBA00022448"/>
    </source>
</evidence>
<dbReference type="InterPro" id="IPR051906">
    <property type="entry name" value="TolC-like"/>
</dbReference>
<evidence type="ECO:0000256" key="2">
    <source>
        <dbReference type="ARBA" id="ARBA00007613"/>
    </source>
</evidence>
<gene>
    <name evidence="10" type="ORF">ACFPT7_01585</name>
</gene>
<organism evidence="10 11">
    <name type="scientific">Acidicapsa dinghuensis</name>
    <dbReference type="NCBI Taxonomy" id="2218256"/>
    <lineage>
        <taxon>Bacteria</taxon>
        <taxon>Pseudomonadati</taxon>
        <taxon>Acidobacteriota</taxon>
        <taxon>Terriglobia</taxon>
        <taxon>Terriglobales</taxon>
        <taxon>Acidobacteriaceae</taxon>
        <taxon>Acidicapsa</taxon>
    </lineage>
</organism>
<proteinExistence type="inferred from homology"/>
<evidence type="ECO:0000313" key="11">
    <source>
        <dbReference type="Proteomes" id="UP001596091"/>
    </source>
</evidence>
<keyword evidence="11" id="KW-1185">Reference proteome</keyword>
<evidence type="ECO:0000256" key="6">
    <source>
        <dbReference type="ARBA" id="ARBA00023136"/>
    </source>
</evidence>
<keyword evidence="9" id="KW-1133">Transmembrane helix</keyword>
<protein>
    <submittedName>
        <fullName evidence="10">TolC family protein</fullName>
    </submittedName>
</protein>
<dbReference type="Proteomes" id="UP001596091">
    <property type="component" value="Unassembled WGS sequence"/>
</dbReference>
<keyword evidence="4" id="KW-1134">Transmembrane beta strand</keyword>
<dbReference type="SUPFAM" id="SSF56954">
    <property type="entry name" value="Outer membrane efflux proteins (OEP)"/>
    <property type="match status" value="1"/>
</dbReference>
<evidence type="ECO:0000256" key="5">
    <source>
        <dbReference type="ARBA" id="ARBA00022692"/>
    </source>
</evidence>
<dbReference type="PANTHER" id="PTHR30026:SF20">
    <property type="entry name" value="OUTER MEMBRANE PROTEIN TOLC"/>
    <property type="match status" value="1"/>
</dbReference>
<name>A0ABW1EC59_9BACT</name>
<comment type="caution">
    <text evidence="10">The sequence shown here is derived from an EMBL/GenBank/DDBJ whole genome shotgun (WGS) entry which is preliminary data.</text>
</comment>